<gene>
    <name evidence="9" type="ORF">BUALT_Bualt18G0078600</name>
</gene>
<dbReference type="GO" id="GO:0012511">
    <property type="term" value="C:monolayer-surrounded lipid storage body"/>
    <property type="evidence" value="ECO:0007669"/>
    <property type="project" value="InterPro"/>
</dbReference>
<evidence type="ECO:0000256" key="8">
    <source>
        <dbReference type="SAM" id="Phobius"/>
    </source>
</evidence>
<dbReference type="Pfam" id="PF01277">
    <property type="entry name" value="Oleosin"/>
    <property type="match status" value="1"/>
</dbReference>
<reference evidence="9" key="1">
    <citation type="submission" date="2019-10" db="EMBL/GenBank/DDBJ databases">
        <authorList>
            <person name="Zhang R."/>
            <person name="Pan Y."/>
            <person name="Wang J."/>
            <person name="Ma R."/>
            <person name="Yu S."/>
        </authorList>
    </citation>
    <scope>NUCLEOTIDE SEQUENCE</scope>
    <source>
        <strain evidence="9">LA-IB0</strain>
        <tissue evidence="9">Leaf</tissue>
    </source>
</reference>
<dbReference type="EMBL" id="WHWC01000018">
    <property type="protein sequence ID" value="KAG8365190.1"/>
    <property type="molecule type" value="Genomic_DNA"/>
</dbReference>
<keyword evidence="10" id="KW-1185">Reference proteome</keyword>
<proteinExistence type="inferred from homology"/>
<evidence type="ECO:0000313" key="10">
    <source>
        <dbReference type="Proteomes" id="UP000826271"/>
    </source>
</evidence>
<evidence type="ECO:0000256" key="2">
    <source>
        <dbReference type="ARBA" id="ARBA00004502"/>
    </source>
</evidence>
<name>A0AAV6WDT1_9LAMI</name>
<evidence type="ECO:0000256" key="5">
    <source>
        <dbReference type="ARBA" id="ARBA00022692"/>
    </source>
</evidence>
<comment type="similarity">
    <text evidence="3">Belongs to the oleosin family.</text>
</comment>
<evidence type="ECO:0000256" key="7">
    <source>
        <dbReference type="ARBA" id="ARBA00023136"/>
    </source>
</evidence>
<evidence type="ECO:0000313" key="9">
    <source>
        <dbReference type="EMBL" id="KAG8365190.1"/>
    </source>
</evidence>
<dbReference type="AlphaFoldDB" id="A0AAV6WDT1"/>
<evidence type="ECO:0000256" key="3">
    <source>
        <dbReference type="ARBA" id="ARBA00010858"/>
    </source>
</evidence>
<accession>A0AAV6WDT1</accession>
<evidence type="ECO:0008006" key="11">
    <source>
        <dbReference type="Google" id="ProtNLM"/>
    </source>
</evidence>
<evidence type="ECO:0000256" key="4">
    <source>
        <dbReference type="ARBA" id="ARBA00022677"/>
    </source>
</evidence>
<dbReference type="GO" id="GO:0016020">
    <property type="term" value="C:membrane"/>
    <property type="evidence" value="ECO:0007669"/>
    <property type="project" value="UniProtKB-SubCell"/>
</dbReference>
<evidence type="ECO:0000256" key="6">
    <source>
        <dbReference type="ARBA" id="ARBA00022989"/>
    </source>
</evidence>
<dbReference type="GO" id="GO:0019915">
    <property type="term" value="P:lipid storage"/>
    <property type="evidence" value="ECO:0007669"/>
    <property type="project" value="TreeGrafter"/>
</dbReference>
<keyword evidence="4" id="KW-0551">Lipid droplet</keyword>
<keyword evidence="5 8" id="KW-0812">Transmembrane</keyword>
<protein>
    <recommendedName>
        <fullName evidence="11">Oleosin</fullName>
    </recommendedName>
</protein>
<organism evidence="9 10">
    <name type="scientific">Buddleja alternifolia</name>
    <dbReference type="NCBI Taxonomy" id="168488"/>
    <lineage>
        <taxon>Eukaryota</taxon>
        <taxon>Viridiplantae</taxon>
        <taxon>Streptophyta</taxon>
        <taxon>Embryophyta</taxon>
        <taxon>Tracheophyta</taxon>
        <taxon>Spermatophyta</taxon>
        <taxon>Magnoliopsida</taxon>
        <taxon>eudicotyledons</taxon>
        <taxon>Gunneridae</taxon>
        <taxon>Pentapetalae</taxon>
        <taxon>asterids</taxon>
        <taxon>lamiids</taxon>
        <taxon>Lamiales</taxon>
        <taxon>Scrophulariaceae</taxon>
        <taxon>Buddlejeae</taxon>
        <taxon>Buddleja</taxon>
    </lineage>
</organism>
<dbReference type="PANTHER" id="PTHR33203:SF37">
    <property type="entry name" value="GLYCINE-RICH PROTEIN _ OLEOSIN"/>
    <property type="match status" value="1"/>
</dbReference>
<keyword evidence="6 8" id="KW-1133">Transmembrane helix</keyword>
<evidence type="ECO:0000256" key="1">
    <source>
        <dbReference type="ARBA" id="ARBA00004141"/>
    </source>
</evidence>
<dbReference type="GO" id="GO:0009791">
    <property type="term" value="P:post-embryonic development"/>
    <property type="evidence" value="ECO:0007669"/>
    <property type="project" value="UniProtKB-ARBA"/>
</dbReference>
<comment type="subcellular location">
    <subcellularLocation>
        <location evidence="2">Lipid droplet</location>
    </subcellularLocation>
    <subcellularLocation>
        <location evidence="1">Membrane</location>
        <topology evidence="1">Multi-pass membrane protein</topology>
    </subcellularLocation>
</comment>
<feature type="transmembrane region" description="Helical" evidence="8">
    <location>
        <begin position="88"/>
        <end position="108"/>
    </location>
</feature>
<comment type="caution">
    <text evidence="9">The sequence shown here is derived from an EMBL/GenBank/DDBJ whole genome shotgun (WGS) entry which is preliminary data.</text>
</comment>
<keyword evidence="7 8" id="KW-0472">Membrane</keyword>
<dbReference type="Proteomes" id="UP000826271">
    <property type="component" value="Unassembled WGS sequence"/>
</dbReference>
<dbReference type="InterPro" id="IPR000136">
    <property type="entry name" value="Oleosin"/>
</dbReference>
<dbReference type="PANTHER" id="PTHR33203">
    <property type="entry name" value="OLEOSIN"/>
    <property type="match status" value="1"/>
</dbReference>
<feature type="transmembrane region" description="Helical" evidence="8">
    <location>
        <begin position="60"/>
        <end position="82"/>
    </location>
</feature>
<feature type="transmembrane region" description="Helical" evidence="8">
    <location>
        <begin position="33"/>
        <end position="53"/>
    </location>
</feature>
<dbReference type="GO" id="GO:0048608">
    <property type="term" value="P:reproductive structure development"/>
    <property type="evidence" value="ECO:0007669"/>
    <property type="project" value="UniProtKB-ARBA"/>
</dbReference>
<sequence length="109" mass="11412">MLDHDKVERSINTAEKQHQMTTAPPHHITGKTVILASVAGAIIGGPLIALMGFSFVATMTILLVTSPLFILFSPLLFGAAFLFTLEMLGFAAAGAMAVAGVSMVARVAR</sequence>